<dbReference type="Proteomes" id="UP000324241">
    <property type="component" value="Unassembled WGS sequence"/>
</dbReference>
<accession>A0A5M9MLH9</accession>
<evidence type="ECO:0008006" key="4">
    <source>
        <dbReference type="Google" id="ProtNLM"/>
    </source>
</evidence>
<dbReference type="VEuPathDB" id="FungiDB:EYZ11_003662"/>
<name>A0A5M9MLH9_9EURO</name>
<sequence length="339" mass="37014">MVGRCTKRRKSRKSAVEASDARPENPPANSAGCHSHNRDDTTLPAAVDEPIFFSSWTPSGCDEILSTLTTESSTAINQDLSFGRFEELEALISYSPQSQHTAGDDGITELPPLTSSSISCTNAMESTRPTSLPRTCQVGYEELHTMLSRSDSKADNAPDILRVCFANITALELQLKEEMRPIDELMQAGKGCARELRATIELDSFNQCSSCPMLIVTALDLLISLYEAIFVRLGRRRGGDYAPPAQPGYGTNSKGGAGFSSLRLGSFQADPEDAADVWTHIMLGELRRLSELVDKATSLRPDVATPDENHSRAMTAPRSLCNNLHRRINALTTAIHDRL</sequence>
<dbReference type="OrthoDB" id="4509355at2759"/>
<dbReference type="GeneID" id="54329430"/>
<feature type="compositionally biased region" description="Basic residues" evidence="1">
    <location>
        <begin position="1"/>
        <end position="13"/>
    </location>
</feature>
<evidence type="ECO:0000256" key="1">
    <source>
        <dbReference type="SAM" id="MobiDB-lite"/>
    </source>
</evidence>
<protein>
    <recommendedName>
        <fullName evidence="4">Aflatoxin regulatory protein domain-containing protein</fullName>
    </recommendedName>
</protein>
<dbReference type="AlphaFoldDB" id="A0A5M9MLH9"/>
<organism evidence="2 3">
    <name type="scientific">Aspergillus tanneri</name>
    <dbReference type="NCBI Taxonomy" id="1220188"/>
    <lineage>
        <taxon>Eukaryota</taxon>
        <taxon>Fungi</taxon>
        <taxon>Dikarya</taxon>
        <taxon>Ascomycota</taxon>
        <taxon>Pezizomycotina</taxon>
        <taxon>Eurotiomycetes</taxon>
        <taxon>Eurotiomycetidae</taxon>
        <taxon>Eurotiales</taxon>
        <taxon>Aspergillaceae</taxon>
        <taxon>Aspergillus</taxon>
        <taxon>Aspergillus subgen. Circumdati</taxon>
    </lineage>
</organism>
<dbReference type="EMBL" id="QUQM01000007">
    <property type="protein sequence ID" value="KAA8645309.1"/>
    <property type="molecule type" value="Genomic_DNA"/>
</dbReference>
<feature type="region of interest" description="Disordered" evidence="1">
    <location>
        <begin position="1"/>
        <end position="41"/>
    </location>
</feature>
<dbReference type="RefSeq" id="XP_033424670.1">
    <property type="nucleotide sequence ID" value="XM_033571355.1"/>
</dbReference>
<evidence type="ECO:0000313" key="3">
    <source>
        <dbReference type="Proteomes" id="UP000324241"/>
    </source>
</evidence>
<proteinExistence type="predicted"/>
<gene>
    <name evidence="2" type="ORF">ATNIH1004_006728</name>
</gene>
<evidence type="ECO:0000313" key="2">
    <source>
        <dbReference type="EMBL" id="KAA8645309.1"/>
    </source>
</evidence>
<reference evidence="2 3" key="1">
    <citation type="submission" date="2019-08" db="EMBL/GenBank/DDBJ databases">
        <title>The genome sequence of a newly discovered highly antifungal drug resistant Aspergillus species, Aspergillus tanneri NIH 1004.</title>
        <authorList>
            <person name="Mounaud S."/>
            <person name="Singh I."/>
            <person name="Joardar V."/>
            <person name="Pakala S."/>
            <person name="Pakala S."/>
            <person name="Venepally P."/>
            <person name="Chung J.K."/>
            <person name="Losada L."/>
            <person name="Nierman W.C."/>
        </authorList>
    </citation>
    <scope>NUCLEOTIDE SEQUENCE [LARGE SCALE GENOMIC DNA]</scope>
    <source>
        <strain evidence="2 3">NIH1004</strain>
    </source>
</reference>
<comment type="caution">
    <text evidence="2">The sequence shown here is derived from an EMBL/GenBank/DDBJ whole genome shotgun (WGS) entry which is preliminary data.</text>
</comment>